<dbReference type="AlphaFoldDB" id="Q5SH25"/>
<dbReference type="EnsemblBacteria" id="BAD71728">
    <property type="protein sequence ID" value="BAD71728"/>
    <property type="gene ID" value="BAD71728"/>
</dbReference>
<dbReference type="eggNOG" id="COG2250">
    <property type="taxonomic scope" value="Bacteria"/>
</dbReference>
<dbReference type="Gene3D" id="1.20.120.330">
    <property type="entry name" value="Nucleotidyltransferases domain 2"/>
    <property type="match status" value="1"/>
</dbReference>
<evidence type="ECO:0000313" key="3">
    <source>
        <dbReference type="Proteomes" id="UP000000532"/>
    </source>
</evidence>
<evidence type="ECO:0000313" key="2">
    <source>
        <dbReference type="EMBL" id="BAD71728.1"/>
    </source>
</evidence>
<dbReference type="KEGG" id="ttj:TTHA1905"/>
<dbReference type="SMART" id="SM00748">
    <property type="entry name" value="HEPN"/>
    <property type="match status" value="1"/>
</dbReference>
<dbReference type="GeneID" id="3167980"/>
<protein>
    <recommendedName>
        <fullName evidence="1">HEPN domain-containing protein</fullName>
    </recommendedName>
</protein>
<dbReference type="PATRIC" id="fig|300852.9.peg.1873"/>
<dbReference type="InterPro" id="IPR007842">
    <property type="entry name" value="HEPN_dom"/>
</dbReference>
<dbReference type="Pfam" id="PF05168">
    <property type="entry name" value="HEPN"/>
    <property type="match status" value="1"/>
</dbReference>
<accession>Q5SH25</accession>
<dbReference type="PhylomeDB" id="Q5SH25"/>
<organism evidence="2 3">
    <name type="scientific">Thermus thermophilus (strain ATCC 27634 / DSM 579 / HB8)</name>
    <dbReference type="NCBI Taxonomy" id="300852"/>
    <lineage>
        <taxon>Bacteria</taxon>
        <taxon>Thermotogati</taxon>
        <taxon>Deinococcota</taxon>
        <taxon>Deinococci</taxon>
        <taxon>Thermales</taxon>
        <taxon>Thermaceae</taxon>
        <taxon>Thermus</taxon>
    </lineage>
</organism>
<evidence type="ECO:0000259" key="1">
    <source>
        <dbReference type="PROSITE" id="PS50910"/>
    </source>
</evidence>
<dbReference type="RefSeq" id="WP_011229002.1">
    <property type="nucleotide sequence ID" value="NC_006461.1"/>
</dbReference>
<dbReference type="EMBL" id="AP008226">
    <property type="protein sequence ID" value="BAD71728.1"/>
    <property type="molecule type" value="Genomic_DNA"/>
</dbReference>
<proteinExistence type="predicted"/>
<feature type="domain" description="HEPN" evidence="1">
    <location>
        <begin position="9"/>
        <end position="112"/>
    </location>
</feature>
<dbReference type="Proteomes" id="UP000000532">
    <property type="component" value="Chromosome"/>
</dbReference>
<dbReference type="HOGENOM" id="CLU_123170_0_1_0"/>
<name>Q5SH25_THET8</name>
<reference evidence="2 3" key="1">
    <citation type="submission" date="2004-11" db="EMBL/GenBank/DDBJ databases">
        <title>Complete genome sequence of Thermus thermophilus HB8.</title>
        <authorList>
            <person name="Masui R."/>
            <person name="Kurokawa K."/>
            <person name="Nakagawa N."/>
            <person name="Tokunaga F."/>
            <person name="Koyama Y."/>
            <person name="Shibata T."/>
            <person name="Oshima T."/>
            <person name="Yokoyama S."/>
            <person name="Yasunaga T."/>
            <person name="Kuramitsu S."/>
        </authorList>
    </citation>
    <scope>NUCLEOTIDE SEQUENCE [LARGE SCALE GENOMIC DNA]</scope>
    <source>
        <strain evidence="3">ATCC 27634 / DSM 579 / HB8</strain>
    </source>
</reference>
<dbReference type="SUPFAM" id="SSF81593">
    <property type="entry name" value="Nucleotidyltransferase substrate binding subunit/domain"/>
    <property type="match status" value="1"/>
</dbReference>
<sequence>MRGEAERWLRRALEDLDAAFSLEASRHPDVLAFLAQQAVEKALKAVWVQLGLLPPRTHDLAYLWEEVEDKVKASLNPDHLDFLTRFGVQARYPDLEVLPEEAREALSLAQVLVAELRRWLHDR</sequence>
<dbReference type="PROSITE" id="PS50910">
    <property type="entry name" value="HEPN"/>
    <property type="match status" value="1"/>
</dbReference>
<gene>
    <name evidence="2" type="ordered locus">TTHA1905</name>
</gene>
<keyword evidence="3" id="KW-1185">Reference proteome</keyword>